<protein>
    <submittedName>
        <fullName evidence="2">ATP/GTP-binding protein</fullName>
    </submittedName>
</protein>
<dbReference type="EMBL" id="JBHSNY010000019">
    <property type="protein sequence ID" value="MFC5639293.1"/>
    <property type="molecule type" value="Genomic_DNA"/>
</dbReference>
<proteinExistence type="predicted"/>
<gene>
    <name evidence="2" type="ORF">ACFPZJ_37265</name>
</gene>
<evidence type="ECO:0000313" key="2">
    <source>
        <dbReference type="EMBL" id="MFC5639293.1"/>
    </source>
</evidence>
<comment type="caution">
    <text evidence="2">The sequence shown here is derived from an EMBL/GenBank/DDBJ whole genome shotgun (WGS) entry which is preliminary data.</text>
</comment>
<feature type="chain" id="PRO_5045299085" evidence="1">
    <location>
        <begin position="40"/>
        <end position="298"/>
    </location>
</feature>
<keyword evidence="3" id="KW-1185">Reference proteome</keyword>
<sequence>MGEDVDGHEVDRSRSVLLTRRLAALTGALVLASAGVAHADDDPVDAGKCQVIKFCVGVGVGDETGGSGGQAGGSTGGSSDSDSKLKCGYTKIEPKPPAEHPAWKGKDPAKYDMYFMSCSDGGLNNPDGFIVVPEGQPPVPQVDPQELAQRAVDSMTLLGPDIASPRAAGKYTVGVPMWMWVNQSATTYGPNTASASAGGITVTATAKVSKIVWTMGDGASVTCNGPGTPYTSSQGMAQSPDCGHVYSKTSAGAQNGKFPVTATSTWTINWQGGGQAGQLTEVRQTNVQVAVGEVQVVR</sequence>
<organism evidence="2 3">
    <name type="scientific">Streptomyces bullii</name>
    <dbReference type="NCBI Taxonomy" id="349910"/>
    <lineage>
        <taxon>Bacteria</taxon>
        <taxon>Bacillati</taxon>
        <taxon>Actinomycetota</taxon>
        <taxon>Actinomycetes</taxon>
        <taxon>Kitasatosporales</taxon>
        <taxon>Streptomycetaceae</taxon>
        <taxon>Streptomyces</taxon>
    </lineage>
</organism>
<dbReference type="Proteomes" id="UP001596154">
    <property type="component" value="Unassembled WGS sequence"/>
</dbReference>
<dbReference type="RefSeq" id="WP_381031172.1">
    <property type="nucleotide sequence ID" value="NZ_JBHSNY010000019.1"/>
</dbReference>
<feature type="signal peptide" evidence="1">
    <location>
        <begin position="1"/>
        <end position="39"/>
    </location>
</feature>
<evidence type="ECO:0000256" key="1">
    <source>
        <dbReference type="SAM" id="SignalP"/>
    </source>
</evidence>
<reference evidence="3" key="1">
    <citation type="journal article" date="2019" name="Int. J. Syst. Evol. Microbiol.">
        <title>The Global Catalogue of Microorganisms (GCM) 10K type strain sequencing project: providing services to taxonomists for standard genome sequencing and annotation.</title>
        <authorList>
            <consortium name="The Broad Institute Genomics Platform"/>
            <consortium name="The Broad Institute Genome Sequencing Center for Infectious Disease"/>
            <person name="Wu L."/>
            <person name="Ma J."/>
        </authorList>
    </citation>
    <scope>NUCLEOTIDE SEQUENCE [LARGE SCALE GENOMIC DNA]</scope>
    <source>
        <strain evidence="3">CGMCC 4.7248</strain>
    </source>
</reference>
<accession>A0ABW0V1M9</accession>
<keyword evidence="1" id="KW-0732">Signal</keyword>
<name>A0ABW0V1M9_9ACTN</name>
<evidence type="ECO:0000313" key="3">
    <source>
        <dbReference type="Proteomes" id="UP001596154"/>
    </source>
</evidence>